<keyword evidence="3" id="KW-0645">Protease</keyword>
<comment type="similarity">
    <text evidence="1">Belongs to the peptidase C14B family.</text>
</comment>
<evidence type="ECO:0000256" key="4">
    <source>
        <dbReference type="ARBA" id="ARBA00023145"/>
    </source>
</evidence>
<protein>
    <recommendedName>
        <fullName evidence="5">Peptidase C14 caspase domain-containing protein</fullName>
    </recommendedName>
</protein>
<dbReference type="InterPro" id="IPR050452">
    <property type="entry name" value="Metacaspase"/>
</dbReference>
<dbReference type="EMBL" id="JABSND010000102">
    <property type="protein sequence ID" value="KAI6297885.1"/>
    <property type="molecule type" value="Genomic_DNA"/>
</dbReference>
<keyword evidence="3" id="KW-0378">Hydrolase</keyword>
<organism evidence="6 7">
    <name type="scientific">Pyricularia grisea</name>
    <name type="common">Crabgrass-specific blast fungus</name>
    <name type="synonym">Magnaporthe grisea</name>
    <dbReference type="NCBI Taxonomy" id="148305"/>
    <lineage>
        <taxon>Eukaryota</taxon>
        <taxon>Fungi</taxon>
        <taxon>Dikarya</taxon>
        <taxon>Ascomycota</taxon>
        <taxon>Pezizomycotina</taxon>
        <taxon>Sordariomycetes</taxon>
        <taxon>Sordariomycetidae</taxon>
        <taxon>Magnaporthales</taxon>
        <taxon>Pyriculariaceae</taxon>
        <taxon>Pyricularia</taxon>
    </lineage>
</organism>
<dbReference type="SUPFAM" id="SSF52129">
    <property type="entry name" value="Caspase-like"/>
    <property type="match status" value="1"/>
</dbReference>
<proteinExistence type="inferred from homology"/>
<keyword evidence="3" id="KW-0788">Thiol protease</keyword>
<keyword evidence="4" id="KW-0865">Zymogen</keyword>
<keyword evidence="2" id="KW-0053">Apoptosis</keyword>
<dbReference type="Pfam" id="PF00656">
    <property type="entry name" value="Peptidase_C14"/>
    <property type="match status" value="1"/>
</dbReference>
<dbReference type="InterPro" id="IPR029030">
    <property type="entry name" value="Caspase-like_dom_sf"/>
</dbReference>
<dbReference type="Gene3D" id="3.40.50.1460">
    <property type="match status" value="1"/>
</dbReference>
<evidence type="ECO:0000256" key="2">
    <source>
        <dbReference type="ARBA" id="ARBA00022703"/>
    </source>
</evidence>
<evidence type="ECO:0000256" key="3">
    <source>
        <dbReference type="ARBA" id="ARBA00022807"/>
    </source>
</evidence>
<feature type="domain" description="Peptidase C14 caspase" evidence="5">
    <location>
        <begin position="5"/>
        <end position="281"/>
    </location>
</feature>
<dbReference type="PANTHER" id="PTHR48104">
    <property type="entry name" value="METACASPASE-4"/>
    <property type="match status" value="1"/>
</dbReference>
<dbReference type="InterPro" id="IPR011600">
    <property type="entry name" value="Pept_C14_caspase"/>
</dbReference>
<gene>
    <name evidence="6" type="ORF">MCOR33_005887</name>
</gene>
<keyword evidence="7" id="KW-1185">Reference proteome</keyword>
<evidence type="ECO:0000259" key="5">
    <source>
        <dbReference type="Pfam" id="PF00656"/>
    </source>
</evidence>
<sequence length="856" mass="93140">MSPTKRALLIASPFNGLLGPQNDVDVMSDALRGLGFEISLCRGESATRVGILQAWQNIIDQSSHDDAVVIYYSGHGGIVEDTSKPEDATEHNVPAHQKPWRYQFLVPMDFRADPGPGEQGDSDANYCFNGILAQELTHLTRATTDRTPNVTTILDCCHSGRMIRDPSRRDAVPRYLPNVQHFALSRHIDRLRSEGKLPADKSQCAEDNSHAVRVAAAAAVETAWEYSNSGRWGGAMTNALAETLRQVSKGGSEGLVSWRTALERVREVVKIDFPLQTPQVQGPERRLLFSLRQEAATTAFVVHVDADGEGILEAGRVSGVREGNVYTLMPLGAERPPNETRSDTATVTHLNGFQARVELCLASETTQIPAQGVRALLKQEALYKWPVGCHQCGDELLNAVDESKYLCREQSEQGTSHLAKFYMDGQNLILANGQGLHLKSRCISDSDPNLRVTASLDLVNQAEQLARSQHLLALKCADNSREKLKHKLSVIFGTAKNSKHDRIIMQDGSGSIVAGEKVYMSLKNQGTQQNQRIYVSVFNVNIAGQISLISKGHSSGIELPPGREFVLGAGRSGWGLPGLYISWPSGIPQTQAITESLVLVLTDTPVDLSHLANATAIATNRKGADGASSLMRLASSIATGGTRDMAASDHREHVRYDTLHIRYTLFPFEGDNMPVSTTSDAGDGGPELRAQDVPLVDEMVQQNQDLLTCPSPERAARGTFGAIVRSVKGIPPCVWVVNEHSEDILVIVSKYRPNRILSGGGVNVSTTGVGLDLSSTTFLSPACKKVLPAQSQDKDGSTGVFPLWTRKEGFGVISIFKGPEMKLFIENDRVPLGATAFFSNKPNLRIVDYEDKDAVL</sequence>
<evidence type="ECO:0000313" key="7">
    <source>
        <dbReference type="Proteomes" id="UP001059893"/>
    </source>
</evidence>
<reference evidence="6" key="1">
    <citation type="submission" date="2021-01" db="EMBL/GenBank/DDBJ databases">
        <title>Deciphering the adaptive evolutionary patterns associated with biogeogrpahic diversity in the finger millet blast pathogen Magnaporthe oryzae in Eastern Africa.</title>
        <authorList>
            <person name="Onyema G."/>
            <person name="Shittu T.A."/>
            <person name="Dodsworth S."/>
            <person name="Devilliers S."/>
            <person name="Muthumeenakshi S."/>
            <person name="Sreenivasaprasad S."/>
        </authorList>
    </citation>
    <scope>NUCLEOTIDE SEQUENCE</scope>
    <source>
        <strain evidence="6">D15/s37</strain>
    </source>
</reference>
<accession>A0ABQ8NJ11</accession>
<dbReference type="Proteomes" id="UP001059893">
    <property type="component" value="Unassembled WGS sequence"/>
</dbReference>
<dbReference type="PANTHER" id="PTHR48104:SF30">
    <property type="entry name" value="METACASPASE-1"/>
    <property type="match status" value="1"/>
</dbReference>
<comment type="caution">
    <text evidence="6">The sequence shown here is derived from an EMBL/GenBank/DDBJ whole genome shotgun (WGS) entry which is preliminary data.</text>
</comment>
<evidence type="ECO:0000313" key="6">
    <source>
        <dbReference type="EMBL" id="KAI6297885.1"/>
    </source>
</evidence>
<name>A0ABQ8NJ11_PYRGI</name>
<evidence type="ECO:0000256" key="1">
    <source>
        <dbReference type="ARBA" id="ARBA00009005"/>
    </source>
</evidence>